<evidence type="ECO:0000313" key="1">
    <source>
        <dbReference type="EMBL" id="MBB5227275.1"/>
    </source>
</evidence>
<dbReference type="AlphaFoldDB" id="A0A7W8GBE6"/>
<keyword evidence="2" id="KW-1185">Reference proteome</keyword>
<gene>
    <name evidence="1" type="ORF">HNP76_002673</name>
</gene>
<dbReference type="RefSeq" id="WP_184661351.1">
    <property type="nucleotide sequence ID" value="NZ_CP031518.1"/>
</dbReference>
<name>A0A7W8GBE6_9SPIR</name>
<proteinExistence type="predicted"/>
<organism evidence="1 2">
    <name type="scientific">Treponema ruminis</name>
    <dbReference type="NCBI Taxonomy" id="744515"/>
    <lineage>
        <taxon>Bacteria</taxon>
        <taxon>Pseudomonadati</taxon>
        <taxon>Spirochaetota</taxon>
        <taxon>Spirochaetia</taxon>
        <taxon>Spirochaetales</taxon>
        <taxon>Treponemataceae</taxon>
        <taxon>Treponema</taxon>
    </lineage>
</organism>
<accession>A0A7W8GBE6</accession>
<protein>
    <submittedName>
        <fullName evidence="1">Putative transposase YdaD</fullName>
    </submittedName>
</protein>
<dbReference type="Proteomes" id="UP000518887">
    <property type="component" value="Unassembled WGS sequence"/>
</dbReference>
<sequence>MCRIIEEYGKERAAEARKIALAEGLKRGLKNGIKRGVQETAIANAKNLLSLNKLSEKEIADCCSLPLEQVLALKEELEREAAGVTK</sequence>
<evidence type="ECO:0000313" key="2">
    <source>
        <dbReference type="Proteomes" id="UP000518887"/>
    </source>
</evidence>
<dbReference type="EMBL" id="JACHFQ010000009">
    <property type="protein sequence ID" value="MBB5227275.1"/>
    <property type="molecule type" value="Genomic_DNA"/>
</dbReference>
<comment type="caution">
    <text evidence="1">The sequence shown here is derived from an EMBL/GenBank/DDBJ whole genome shotgun (WGS) entry which is preliminary data.</text>
</comment>
<reference evidence="1 2" key="1">
    <citation type="submission" date="2020-08" db="EMBL/GenBank/DDBJ databases">
        <title>Genomic Encyclopedia of Type Strains, Phase IV (KMG-IV): sequencing the most valuable type-strain genomes for metagenomic binning, comparative biology and taxonomic classification.</title>
        <authorList>
            <person name="Goeker M."/>
        </authorList>
    </citation>
    <scope>NUCLEOTIDE SEQUENCE [LARGE SCALE GENOMIC DNA]</scope>
    <source>
        <strain evidence="1 2">DSM 103462</strain>
    </source>
</reference>